<dbReference type="OrthoDB" id="5326335at2"/>
<dbReference type="InterPro" id="IPR009081">
    <property type="entry name" value="PP-bd_ACP"/>
</dbReference>
<evidence type="ECO:0000313" key="2">
    <source>
        <dbReference type="EMBL" id="ROR31541.1"/>
    </source>
</evidence>
<dbReference type="Proteomes" id="UP000273083">
    <property type="component" value="Unassembled WGS sequence"/>
</dbReference>
<accession>A0A3N1XZ79</accession>
<dbReference type="Pfam" id="PF00550">
    <property type="entry name" value="PP-binding"/>
    <property type="match status" value="1"/>
</dbReference>
<dbReference type="InterPro" id="IPR036736">
    <property type="entry name" value="ACP-like_sf"/>
</dbReference>
<feature type="domain" description="Carrier" evidence="1">
    <location>
        <begin position="1"/>
        <end position="72"/>
    </location>
</feature>
<keyword evidence="3" id="KW-1185">Reference proteome</keyword>
<dbReference type="RefSeq" id="WP_123607638.1">
    <property type="nucleotide sequence ID" value="NZ_RJVG01000001.1"/>
</dbReference>
<name>A0A3N1XZ79_9FIRM</name>
<protein>
    <submittedName>
        <fullName evidence="2">Acyl carrier protein</fullName>
    </submittedName>
</protein>
<organism evidence="2 3">
    <name type="scientific">Mobilisporobacter senegalensis</name>
    <dbReference type="NCBI Taxonomy" id="1329262"/>
    <lineage>
        <taxon>Bacteria</taxon>
        <taxon>Bacillati</taxon>
        <taxon>Bacillota</taxon>
        <taxon>Clostridia</taxon>
        <taxon>Lachnospirales</taxon>
        <taxon>Lachnospiraceae</taxon>
        <taxon>Mobilisporobacter</taxon>
    </lineage>
</organism>
<gene>
    <name evidence="2" type="ORF">EDD66_101158</name>
</gene>
<sequence>MREQIFEIIARILEMDIKAVNEKLSIESTEKWDSLAHLMIIGEIEEKLKVNIPLETVLELSTVQDLLDAIQK</sequence>
<dbReference type="EMBL" id="RJVG01000001">
    <property type="protein sequence ID" value="ROR31541.1"/>
    <property type="molecule type" value="Genomic_DNA"/>
</dbReference>
<dbReference type="PROSITE" id="PS50075">
    <property type="entry name" value="CARRIER"/>
    <property type="match status" value="1"/>
</dbReference>
<evidence type="ECO:0000313" key="3">
    <source>
        <dbReference type="Proteomes" id="UP000273083"/>
    </source>
</evidence>
<dbReference type="Gene3D" id="1.10.1200.10">
    <property type="entry name" value="ACP-like"/>
    <property type="match status" value="1"/>
</dbReference>
<comment type="caution">
    <text evidence="2">The sequence shown here is derived from an EMBL/GenBank/DDBJ whole genome shotgun (WGS) entry which is preliminary data.</text>
</comment>
<dbReference type="SUPFAM" id="SSF47336">
    <property type="entry name" value="ACP-like"/>
    <property type="match status" value="1"/>
</dbReference>
<reference evidence="2 3" key="1">
    <citation type="submission" date="2018-11" db="EMBL/GenBank/DDBJ databases">
        <title>Genomic Encyclopedia of Type Strains, Phase IV (KMG-IV): sequencing the most valuable type-strain genomes for metagenomic binning, comparative biology and taxonomic classification.</title>
        <authorList>
            <person name="Goeker M."/>
        </authorList>
    </citation>
    <scope>NUCLEOTIDE SEQUENCE [LARGE SCALE GENOMIC DNA]</scope>
    <source>
        <strain evidence="2 3">DSM 26537</strain>
    </source>
</reference>
<dbReference type="AlphaFoldDB" id="A0A3N1XZ79"/>
<evidence type="ECO:0000259" key="1">
    <source>
        <dbReference type="PROSITE" id="PS50075"/>
    </source>
</evidence>
<proteinExistence type="predicted"/>